<accession>A0ABN2U8U3</accession>
<organism evidence="2 3">
    <name type="scientific">Agromyces tropicus</name>
    <dbReference type="NCBI Taxonomy" id="555371"/>
    <lineage>
        <taxon>Bacteria</taxon>
        <taxon>Bacillati</taxon>
        <taxon>Actinomycetota</taxon>
        <taxon>Actinomycetes</taxon>
        <taxon>Micrococcales</taxon>
        <taxon>Microbacteriaceae</taxon>
        <taxon>Agromyces</taxon>
    </lineage>
</organism>
<proteinExistence type="predicted"/>
<feature type="transmembrane region" description="Helical" evidence="1">
    <location>
        <begin position="66"/>
        <end position="87"/>
    </location>
</feature>
<evidence type="ECO:0000313" key="3">
    <source>
        <dbReference type="Proteomes" id="UP001501196"/>
    </source>
</evidence>
<comment type="caution">
    <text evidence="2">The sequence shown here is derived from an EMBL/GenBank/DDBJ whole genome shotgun (WGS) entry which is preliminary data.</text>
</comment>
<feature type="transmembrane region" description="Helical" evidence="1">
    <location>
        <begin position="302"/>
        <end position="322"/>
    </location>
</feature>
<reference evidence="2 3" key="1">
    <citation type="journal article" date="2019" name="Int. J. Syst. Evol. Microbiol.">
        <title>The Global Catalogue of Microorganisms (GCM) 10K type strain sequencing project: providing services to taxonomists for standard genome sequencing and annotation.</title>
        <authorList>
            <consortium name="The Broad Institute Genomics Platform"/>
            <consortium name="The Broad Institute Genome Sequencing Center for Infectious Disease"/>
            <person name="Wu L."/>
            <person name="Ma J."/>
        </authorList>
    </citation>
    <scope>NUCLEOTIDE SEQUENCE [LARGE SCALE GENOMIC DNA]</scope>
    <source>
        <strain evidence="2 3">JCM 15672</strain>
    </source>
</reference>
<feature type="transmembrane region" description="Helical" evidence="1">
    <location>
        <begin position="191"/>
        <end position="210"/>
    </location>
</feature>
<feature type="transmembrane region" description="Helical" evidence="1">
    <location>
        <begin position="328"/>
        <end position="352"/>
    </location>
</feature>
<keyword evidence="1" id="KW-0472">Membrane</keyword>
<dbReference type="PANTHER" id="PTHR36840">
    <property type="entry name" value="BLL5714 PROTEIN"/>
    <property type="match status" value="1"/>
</dbReference>
<keyword evidence="3" id="KW-1185">Reference proteome</keyword>
<feature type="transmembrane region" description="Helical" evidence="1">
    <location>
        <begin position="373"/>
        <end position="398"/>
    </location>
</feature>
<gene>
    <name evidence="2" type="ORF">GCM10009819_14140</name>
</gene>
<feature type="transmembrane region" description="Helical" evidence="1">
    <location>
        <begin position="230"/>
        <end position="251"/>
    </location>
</feature>
<keyword evidence="1" id="KW-1133">Transmembrane helix</keyword>
<evidence type="ECO:0000256" key="1">
    <source>
        <dbReference type="SAM" id="Phobius"/>
    </source>
</evidence>
<dbReference type="RefSeq" id="WP_344370934.1">
    <property type="nucleotide sequence ID" value="NZ_BAAAPW010000002.1"/>
</dbReference>
<feature type="transmembrane region" description="Helical" evidence="1">
    <location>
        <begin position="99"/>
        <end position="123"/>
    </location>
</feature>
<feature type="transmembrane region" description="Helical" evidence="1">
    <location>
        <begin position="263"/>
        <end position="281"/>
    </location>
</feature>
<dbReference type="Proteomes" id="UP001501196">
    <property type="component" value="Unassembled WGS sequence"/>
</dbReference>
<dbReference type="PANTHER" id="PTHR36840:SF1">
    <property type="entry name" value="BLL5714 PROTEIN"/>
    <property type="match status" value="1"/>
</dbReference>
<dbReference type="EMBL" id="BAAAPW010000002">
    <property type="protein sequence ID" value="GAA2031407.1"/>
    <property type="molecule type" value="Genomic_DNA"/>
</dbReference>
<name>A0ABN2U8U3_9MICO</name>
<dbReference type="InterPro" id="IPR010640">
    <property type="entry name" value="Low_temperature_requirement_A"/>
</dbReference>
<protein>
    <submittedName>
        <fullName evidence="2">Low temperature requirement protein A</fullName>
    </submittedName>
</protein>
<feature type="transmembrane region" description="Helical" evidence="1">
    <location>
        <begin position="166"/>
        <end position="185"/>
    </location>
</feature>
<evidence type="ECO:0000313" key="2">
    <source>
        <dbReference type="EMBL" id="GAA2031407.1"/>
    </source>
</evidence>
<keyword evidence="1" id="KW-0812">Transmembrane</keyword>
<sequence length="426" mass="46366">MSDATPRPGTRRILATRHALVRMTGRSATESHRVATPLELFYDLTIVVAFSFAGEEFAHQLAEGHLAQGLVAFVFAMFAVVWAWMSYTRFATAYDTDDWFVRLAVLVQMVGVVVLALGIPTMFEGMAEWHVETGTMVLGYVIMRIPLVALWARAAAQDPEHRRTSVSMAVGIAITQVAWVVLVLADPPIGIWFAIGFVLFLAEVGLPTIAQRARGWLPWHPHHLAERYGLLAIIAFGEVILGTTIAVRALVEEQGVTVDAITLGFAGVALTFGLWWTYFMLPTGELLEAFPRRATAYTAGQMVVYPAIAAVGAGLHVVALAFEHHVEIPEVAVMATIAVPLLVVLLAAYGLYGVVLGREGADPLHILLRSLSVLVVAVSLVMAWAGASLVACLLVIMFTPWVSVVTYEAVGHRHVQESLDRVLARR</sequence>
<feature type="transmembrane region" description="Helical" evidence="1">
    <location>
        <begin position="135"/>
        <end position="154"/>
    </location>
</feature>
<dbReference type="Pfam" id="PF06772">
    <property type="entry name" value="LtrA"/>
    <property type="match status" value="1"/>
</dbReference>